<dbReference type="SUPFAM" id="SSF46689">
    <property type="entry name" value="Homeodomain-like"/>
    <property type="match status" value="1"/>
</dbReference>
<sequence length="351" mass="39879">MTIGEREQLGRWARRRKSSQALALRSRIVLECADGHTNKVVAARLGISQPTVGKWRSRFVEHRLDGLVDEPRPGRPATITPEQVEDVLVATLESTPEHATHWSRTKMAEKSGLSPSTIGRIWKAFGLQPHRADGFKLSNDPLFVEKVYDIVGLYLDPPESAVVLSVDEKSQVQALARSQPAFPMMPGMPERRTHDYVRHGTTTLFAAMNVADGTLISATHRRHRATEFKKFLATIDQNVPAGLDVHVICDNYGTHKHPTIKKWLTAHPRFQMHFTPTYSSWINQVERLFAEVTRDLLQRSDHRSVQALEKDLREWAKAWNKNPKPFIWTKTAEEILASLGRFLQRIKDGGH</sequence>
<evidence type="ECO:0000313" key="5">
    <source>
        <dbReference type="Proteomes" id="UP000559182"/>
    </source>
</evidence>
<proteinExistence type="predicted"/>
<feature type="domain" description="Tc1-like transposase DDE" evidence="1">
    <location>
        <begin position="163"/>
        <end position="308"/>
    </location>
</feature>
<dbReference type="PANTHER" id="PTHR30347">
    <property type="entry name" value="POTASSIUM CHANNEL RELATED"/>
    <property type="match status" value="1"/>
</dbReference>
<dbReference type="NCBIfam" id="NF033545">
    <property type="entry name" value="transpos_IS630"/>
    <property type="match status" value="1"/>
</dbReference>
<dbReference type="InterPro" id="IPR012337">
    <property type="entry name" value="RNaseH-like_sf"/>
</dbReference>
<evidence type="ECO:0000313" key="4">
    <source>
        <dbReference type="EMBL" id="MBB2894682.1"/>
    </source>
</evidence>
<dbReference type="SUPFAM" id="SSF53098">
    <property type="entry name" value="Ribonuclease H-like"/>
    <property type="match status" value="1"/>
</dbReference>
<name>A0A839NK31_9MICO</name>
<evidence type="ECO:0000313" key="3">
    <source>
        <dbReference type="EMBL" id="MBB2892005.1"/>
    </source>
</evidence>
<dbReference type="InterPro" id="IPR038717">
    <property type="entry name" value="Tc1-like_DDE_dom"/>
</dbReference>
<dbReference type="InterPro" id="IPR047655">
    <property type="entry name" value="Transpos_IS630-like"/>
</dbReference>
<comment type="caution">
    <text evidence="4">The sequence shown here is derived from an EMBL/GenBank/DDBJ whole genome shotgun (WGS) entry which is preliminary data.</text>
</comment>
<dbReference type="EMBL" id="JACHVQ010000001">
    <property type="protein sequence ID" value="MBB2892005.1"/>
    <property type="molecule type" value="Genomic_DNA"/>
</dbReference>
<dbReference type="PANTHER" id="PTHR30347:SF1">
    <property type="entry name" value="MECHANOSENSITIVE CHANNEL MSCK"/>
    <property type="match status" value="1"/>
</dbReference>
<dbReference type="InterPro" id="IPR036397">
    <property type="entry name" value="RNaseH_sf"/>
</dbReference>
<organism evidence="4 5">
    <name type="scientific">Flexivirga oryzae</name>
    <dbReference type="NCBI Taxonomy" id="1794944"/>
    <lineage>
        <taxon>Bacteria</taxon>
        <taxon>Bacillati</taxon>
        <taxon>Actinomycetota</taxon>
        <taxon>Actinomycetes</taxon>
        <taxon>Micrococcales</taxon>
        <taxon>Dermacoccaceae</taxon>
        <taxon>Flexivirga</taxon>
    </lineage>
</organism>
<dbReference type="Gene3D" id="3.30.420.10">
    <property type="entry name" value="Ribonuclease H-like superfamily/Ribonuclease H"/>
    <property type="match status" value="1"/>
</dbReference>
<dbReference type="Pfam" id="PF13358">
    <property type="entry name" value="DDE_3"/>
    <property type="match status" value="1"/>
</dbReference>
<dbReference type="Proteomes" id="UP000559182">
    <property type="component" value="Unassembled WGS sequence"/>
</dbReference>
<dbReference type="Pfam" id="PF13565">
    <property type="entry name" value="HTH_32"/>
    <property type="match status" value="1"/>
</dbReference>
<evidence type="ECO:0000259" key="1">
    <source>
        <dbReference type="Pfam" id="PF13358"/>
    </source>
</evidence>
<dbReference type="InterPro" id="IPR052702">
    <property type="entry name" value="MscS-like_channel"/>
</dbReference>
<evidence type="ECO:0000313" key="2">
    <source>
        <dbReference type="EMBL" id="MBB2890426.1"/>
    </source>
</evidence>
<keyword evidence="5" id="KW-1185">Reference proteome</keyword>
<reference evidence="4 5" key="1">
    <citation type="submission" date="2020-08" db="EMBL/GenBank/DDBJ databases">
        <title>Sequencing the genomes of 1000 actinobacteria strains.</title>
        <authorList>
            <person name="Klenk H.-P."/>
        </authorList>
    </citation>
    <scope>NUCLEOTIDE SEQUENCE [LARGE SCALE GENOMIC DNA]</scope>
    <source>
        <strain evidence="4 5">DSM 105369</strain>
    </source>
</reference>
<dbReference type="GO" id="GO:0003676">
    <property type="term" value="F:nucleic acid binding"/>
    <property type="evidence" value="ECO:0007669"/>
    <property type="project" value="InterPro"/>
</dbReference>
<accession>A0A839NK31</accession>
<dbReference type="AlphaFoldDB" id="A0A839NK31"/>
<dbReference type="InterPro" id="IPR009057">
    <property type="entry name" value="Homeodomain-like_sf"/>
</dbReference>
<protein>
    <submittedName>
        <fullName evidence="4">Transposase</fullName>
    </submittedName>
</protein>
<gene>
    <name evidence="2" type="ORF">FHU39_000410</name>
    <name evidence="3" type="ORF">FHU39_001989</name>
    <name evidence="4" type="ORF">FHU39_004728</name>
</gene>
<dbReference type="EMBL" id="JACHVQ010000006">
    <property type="protein sequence ID" value="MBB2894682.1"/>
    <property type="molecule type" value="Genomic_DNA"/>
</dbReference>
<dbReference type="EMBL" id="JACHVQ010000001">
    <property type="protein sequence ID" value="MBB2890426.1"/>
    <property type="molecule type" value="Genomic_DNA"/>
</dbReference>